<accession>A0A2J8A4M5</accession>
<name>A0A2J8A4M5_9CHLO</name>
<protein>
    <submittedName>
        <fullName evidence="2">Uncharacterized protein</fullName>
    </submittedName>
</protein>
<evidence type="ECO:0000313" key="3">
    <source>
        <dbReference type="Proteomes" id="UP000236333"/>
    </source>
</evidence>
<gene>
    <name evidence="2" type="ORF">TSOC_006090</name>
    <name evidence="1" type="ORF">TSOC_014155</name>
</gene>
<sequence>QNFGITVVRATLALLLSRYRPQLHPDMGLGGSADTEALTSVGVITKLSRLTLVMERREARGG</sequence>
<organism evidence="2 3">
    <name type="scientific">Tetrabaena socialis</name>
    <dbReference type="NCBI Taxonomy" id="47790"/>
    <lineage>
        <taxon>Eukaryota</taxon>
        <taxon>Viridiplantae</taxon>
        <taxon>Chlorophyta</taxon>
        <taxon>core chlorophytes</taxon>
        <taxon>Chlorophyceae</taxon>
        <taxon>CS clade</taxon>
        <taxon>Chlamydomonadales</taxon>
        <taxon>Tetrabaenaceae</taxon>
        <taxon>Tetrabaena</taxon>
    </lineage>
</organism>
<dbReference type="EMBL" id="PGGS01001767">
    <property type="protein sequence ID" value="PNH00041.1"/>
    <property type="molecule type" value="Genomic_DNA"/>
</dbReference>
<dbReference type="EMBL" id="PGGS01000179">
    <property type="protein sequence ID" value="PNH07453.1"/>
    <property type="molecule type" value="Genomic_DNA"/>
</dbReference>
<dbReference type="Proteomes" id="UP000236333">
    <property type="component" value="Unassembled WGS sequence"/>
</dbReference>
<evidence type="ECO:0000313" key="2">
    <source>
        <dbReference type="EMBL" id="PNH07453.1"/>
    </source>
</evidence>
<dbReference type="AlphaFoldDB" id="A0A2J8A4M5"/>
<evidence type="ECO:0000313" key="1">
    <source>
        <dbReference type="EMBL" id="PNH00041.1"/>
    </source>
</evidence>
<comment type="caution">
    <text evidence="2">The sequence shown here is derived from an EMBL/GenBank/DDBJ whole genome shotgun (WGS) entry which is preliminary data.</text>
</comment>
<keyword evidence="3" id="KW-1185">Reference proteome</keyword>
<feature type="non-terminal residue" evidence="2">
    <location>
        <position position="1"/>
    </location>
</feature>
<proteinExistence type="predicted"/>
<reference evidence="2 3" key="1">
    <citation type="journal article" date="2017" name="Mol. Biol. Evol.">
        <title>The 4-celled Tetrabaena socialis nuclear genome reveals the essential components for genetic control of cell number at the origin of multicellularity in the volvocine lineage.</title>
        <authorList>
            <person name="Featherston J."/>
            <person name="Arakaki Y."/>
            <person name="Hanschen E.R."/>
            <person name="Ferris P.J."/>
            <person name="Michod R.E."/>
            <person name="Olson B.J.S.C."/>
            <person name="Nozaki H."/>
            <person name="Durand P.M."/>
        </authorList>
    </citation>
    <scope>NUCLEOTIDE SEQUENCE [LARGE SCALE GENOMIC DNA]</scope>
    <source>
        <strain evidence="2 3">NIES-571</strain>
    </source>
</reference>